<feature type="compositionally biased region" description="Basic and acidic residues" evidence="4">
    <location>
        <begin position="17"/>
        <end position="26"/>
    </location>
</feature>
<dbReference type="Proteomes" id="UP000218022">
    <property type="component" value="Unassembled WGS sequence"/>
</dbReference>
<feature type="compositionally biased region" description="Low complexity" evidence="4">
    <location>
        <begin position="72"/>
        <end position="81"/>
    </location>
</feature>
<dbReference type="EMBL" id="MTZV01000006">
    <property type="protein sequence ID" value="PCE22346.1"/>
    <property type="molecule type" value="Genomic_DNA"/>
</dbReference>
<dbReference type="InterPro" id="IPR023529">
    <property type="entry name" value="ProQ"/>
</dbReference>
<dbReference type="InterPro" id="IPR036442">
    <property type="entry name" value="ProQ/FinO_sf"/>
</dbReference>
<evidence type="ECO:0000259" key="5">
    <source>
        <dbReference type="SMART" id="SM00945"/>
    </source>
</evidence>
<name>A0A2A4EQB2_9BURK</name>
<dbReference type="PANTHER" id="PTHR38106:SF1">
    <property type="entry name" value="RNA CHAPERONE PROQ"/>
    <property type="match status" value="1"/>
</dbReference>
<evidence type="ECO:0000256" key="3">
    <source>
        <dbReference type="ARBA" id="ARBA00023186"/>
    </source>
</evidence>
<accession>A0A2A4EQB2</accession>
<keyword evidence="2" id="KW-0694">RNA-binding</keyword>
<feature type="compositionally biased region" description="Polar residues" evidence="4">
    <location>
        <begin position="215"/>
        <end position="243"/>
    </location>
</feature>
<dbReference type="SMART" id="SM00945">
    <property type="entry name" value="ProQ"/>
    <property type="match status" value="1"/>
</dbReference>
<keyword evidence="3" id="KW-0143">Chaperone</keyword>
<dbReference type="OrthoDB" id="7025208at2"/>
<keyword evidence="1" id="KW-0963">Cytoplasm</keyword>
<comment type="caution">
    <text evidence="6">The sequence shown here is derived from an EMBL/GenBank/DDBJ whole genome shotgun (WGS) entry which is preliminary data.</text>
</comment>
<feature type="compositionally biased region" description="Low complexity" evidence="4">
    <location>
        <begin position="27"/>
        <end position="40"/>
    </location>
</feature>
<dbReference type="Gene3D" id="1.10.1710.10">
    <property type="entry name" value="ProQ/FinO domain"/>
    <property type="match status" value="1"/>
</dbReference>
<feature type="region of interest" description="Disordered" evidence="4">
    <location>
        <begin position="192"/>
        <end position="243"/>
    </location>
</feature>
<dbReference type="GO" id="GO:0033592">
    <property type="term" value="F:RNA strand annealing activity"/>
    <property type="evidence" value="ECO:0007669"/>
    <property type="project" value="InterPro"/>
</dbReference>
<feature type="compositionally biased region" description="Low complexity" evidence="4">
    <location>
        <begin position="1"/>
        <end position="16"/>
    </location>
</feature>
<feature type="region of interest" description="Disordered" evidence="4">
    <location>
        <begin position="1"/>
        <end position="94"/>
    </location>
</feature>
<reference evidence="6 7" key="1">
    <citation type="submission" date="2017-01" db="EMBL/GenBank/DDBJ databases">
        <title>Whole-Genome Shotgun Sequencing of Two beta-Proteobacterial Species in Search of the Bulgecin Biosynthetic Cluster.</title>
        <authorList>
            <person name="Horsman M.E."/>
            <person name="Marous D.R."/>
            <person name="Li R."/>
            <person name="Oliver R.A."/>
            <person name="Byun B."/>
            <person name="Emrich S.J."/>
            <person name="Boggess B."/>
            <person name="Townsend C.A."/>
            <person name="Mobashery S."/>
        </authorList>
    </citation>
    <scope>NUCLEOTIDE SEQUENCE [LARGE SCALE GENOMIC DNA]</scope>
    <source>
        <strain evidence="6 7">ATCC 31363</strain>
    </source>
</reference>
<dbReference type="AlphaFoldDB" id="A0A2A4EQB2"/>
<feature type="domain" description="ProQ/FinO" evidence="5">
    <location>
        <begin position="93"/>
        <end position="207"/>
    </location>
</feature>
<dbReference type="GO" id="GO:0005829">
    <property type="term" value="C:cytosol"/>
    <property type="evidence" value="ECO:0007669"/>
    <property type="project" value="TreeGrafter"/>
</dbReference>
<evidence type="ECO:0000313" key="6">
    <source>
        <dbReference type="EMBL" id="PCE22346.1"/>
    </source>
</evidence>
<proteinExistence type="predicted"/>
<dbReference type="PANTHER" id="PTHR38106">
    <property type="entry name" value="RNA CHAPERONE PROQ"/>
    <property type="match status" value="1"/>
</dbReference>
<gene>
    <name evidence="6" type="ORF">BWP39_21965</name>
</gene>
<organism evidence="6 7">
    <name type="scientific">Paraburkholderia acidicola</name>
    <dbReference type="NCBI Taxonomy" id="1912599"/>
    <lineage>
        <taxon>Bacteria</taxon>
        <taxon>Pseudomonadati</taxon>
        <taxon>Pseudomonadota</taxon>
        <taxon>Betaproteobacteria</taxon>
        <taxon>Burkholderiales</taxon>
        <taxon>Burkholderiaceae</taxon>
        <taxon>Paraburkholderia</taxon>
    </lineage>
</organism>
<evidence type="ECO:0000256" key="4">
    <source>
        <dbReference type="SAM" id="MobiDB-lite"/>
    </source>
</evidence>
<dbReference type="Pfam" id="PF04352">
    <property type="entry name" value="ProQ"/>
    <property type="match status" value="1"/>
</dbReference>
<dbReference type="InterPro" id="IPR016103">
    <property type="entry name" value="ProQ/FinO"/>
</dbReference>
<feature type="compositionally biased region" description="Basic and acidic residues" evidence="4">
    <location>
        <begin position="44"/>
        <end position="54"/>
    </location>
</feature>
<evidence type="ECO:0000256" key="2">
    <source>
        <dbReference type="ARBA" id="ARBA00022884"/>
    </source>
</evidence>
<protein>
    <recommendedName>
        <fullName evidence="5">ProQ/FinO domain-containing protein</fullName>
    </recommendedName>
</protein>
<dbReference type="GO" id="GO:0034057">
    <property type="term" value="F:RNA strand-exchange activity"/>
    <property type="evidence" value="ECO:0007669"/>
    <property type="project" value="InterPro"/>
</dbReference>
<sequence>MGFEQLAALKAQLTKQAAEKSAEKSAQKAAQRSAKPSSKPSGKRTTERATERSTESSAEMSARPSAKPSSEPSARSSAKPQRAPRPAPAAKSKPVDPVVLTFARLQKRFPLAFPKNPAPKVPLKVGIFEDLLAHAQELSVDETGLRDALRTWCRGSRYWACMVEGTMRVDLEGKEAGQVTRSDAVRALALKNGRAARPARKDPKDATESKEAAQDVNQEAAQETEVASSKPETAETSESQTGT</sequence>
<feature type="compositionally biased region" description="Basic and acidic residues" evidence="4">
    <location>
        <begin position="199"/>
        <end position="213"/>
    </location>
</feature>
<evidence type="ECO:0000313" key="7">
    <source>
        <dbReference type="Proteomes" id="UP000218022"/>
    </source>
</evidence>
<dbReference type="GO" id="GO:0010608">
    <property type="term" value="P:post-transcriptional regulation of gene expression"/>
    <property type="evidence" value="ECO:0007669"/>
    <property type="project" value="InterPro"/>
</dbReference>
<dbReference type="SUPFAM" id="SSF48657">
    <property type="entry name" value="FinO-like"/>
    <property type="match status" value="1"/>
</dbReference>
<evidence type="ECO:0000256" key="1">
    <source>
        <dbReference type="ARBA" id="ARBA00022490"/>
    </source>
</evidence>